<dbReference type="AlphaFoldDB" id="A0A2A2EXY2"/>
<keyword evidence="4" id="KW-0249">Electron transport</keyword>
<evidence type="ECO:0000256" key="5">
    <source>
        <dbReference type="ARBA" id="ARBA00023004"/>
    </source>
</evidence>
<feature type="domain" description="Cytochrome c" evidence="7">
    <location>
        <begin position="199"/>
        <end position="278"/>
    </location>
</feature>
<evidence type="ECO:0000256" key="4">
    <source>
        <dbReference type="ARBA" id="ARBA00022982"/>
    </source>
</evidence>
<dbReference type="EMBL" id="NSKB01000003">
    <property type="protein sequence ID" value="PAU77245.1"/>
    <property type="molecule type" value="Genomic_DNA"/>
</dbReference>
<evidence type="ECO:0000313" key="9">
    <source>
        <dbReference type="Proteomes" id="UP000217771"/>
    </source>
</evidence>
<protein>
    <submittedName>
        <fullName evidence="8">Cytochrome c5 family protein</fullName>
    </submittedName>
</protein>
<dbReference type="InterPro" id="IPR002323">
    <property type="entry name" value="Cyt_CIE"/>
</dbReference>
<dbReference type="PANTHER" id="PTHR40942:SF4">
    <property type="entry name" value="CYTOCHROME C5"/>
    <property type="match status" value="1"/>
</dbReference>
<dbReference type="Gene3D" id="1.10.760.10">
    <property type="entry name" value="Cytochrome c-like domain"/>
    <property type="match status" value="2"/>
</dbReference>
<keyword evidence="1" id="KW-0813">Transport</keyword>
<keyword evidence="3 6" id="KW-0479">Metal-binding</keyword>
<keyword evidence="5 6" id="KW-0408">Iron</keyword>
<accession>A0A2A2EXY2</accession>
<dbReference type="InterPro" id="IPR036909">
    <property type="entry name" value="Cyt_c-like_dom_sf"/>
</dbReference>
<dbReference type="GO" id="GO:0020037">
    <property type="term" value="F:heme binding"/>
    <property type="evidence" value="ECO:0007669"/>
    <property type="project" value="InterPro"/>
</dbReference>
<evidence type="ECO:0000256" key="3">
    <source>
        <dbReference type="ARBA" id="ARBA00022723"/>
    </source>
</evidence>
<gene>
    <name evidence="8" type="ORF">CK498_08345</name>
</gene>
<evidence type="ECO:0000259" key="7">
    <source>
        <dbReference type="PROSITE" id="PS51007"/>
    </source>
</evidence>
<sequence>MHRAVLDTGPEEVVRVNSSKLIIGCLTTLGLAVAAASQAHAEADRDAIAERLRPVGQVCLQGQDCGTAAAAESGDAAAESGNGIDGETIYGRVCAACHDSGAAGAPMMGDADAWADRIDQGIETLYDHAINGIGAMPPKGGNPNLSDEEVMASTNYLVESVYDGDLPEIGGDDEAEMADAANGEEEAVVEEDVAATEEENGLDGEALYASGGCAACHASGAAGAPILGEDWGERLDQDMETLYDHAINGIGAMPPKGGNTSLSDEEVGAIVDFMVAESE</sequence>
<dbReference type="Pfam" id="PF13442">
    <property type="entry name" value="Cytochrome_CBB3"/>
    <property type="match status" value="2"/>
</dbReference>
<keyword evidence="9" id="KW-1185">Reference proteome</keyword>
<dbReference type="GO" id="GO:0009055">
    <property type="term" value="F:electron transfer activity"/>
    <property type="evidence" value="ECO:0007669"/>
    <property type="project" value="InterPro"/>
</dbReference>
<evidence type="ECO:0000256" key="6">
    <source>
        <dbReference type="PROSITE-ProRule" id="PRU00433"/>
    </source>
</evidence>
<dbReference type="Proteomes" id="UP000217771">
    <property type="component" value="Unassembled WGS sequence"/>
</dbReference>
<evidence type="ECO:0000313" key="8">
    <source>
        <dbReference type="EMBL" id="PAU77245.1"/>
    </source>
</evidence>
<dbReference type="OrthoDB" id="9814708at2"/>
<dbReference type="PANTHER" id="PTHR40942">
    <property type="match status" value="1"/>
</dbReference>
<dbReference type="SUPFAM" id="SSF46626">
    <property type="entry name" value="Cytochrome c"/>
    <property type="match status" value="2"/>
</dbReference>
<reference evidence="8 9" key="1">
    <citation type="submission" date="2017-08" db="EMBL/GenBank/DDBJ databases">
        <title>Halomonas alkalisoli sp. nov., isolated from saline alkaline soil.</title>
        <authorList>
            <person name="Wang D."/>
            <person name="Zhang G."/>
        </authorList>
    </citation>
    <scope>NUCLEOTIDE SEQUENCE [LARGE SCALE GENOMIC DNA]</scope>
    <source>
        <strain evidence="8 9">WRN001</strain>
    </source>
</reference>
<name>A0A2A2EXY2_9GAMM</name>
<evidence type="ECO:0000256" key="1">
    <source>
        <dbReference type="ARBA" id="ARBA00022448"/>
    </source>
</evidence>
<evidence type="ECO:0000256" key="2">
    <source>
        <dbReference type="ARBA" id="ARBA00022617"/>
    </source>
</evidence>
<dbReference type="PROSITE" id="PS51007">
    <property type="entry name" value="CYTC"/>
    <property type="match status" value="2"/>
</dbReference>
<dbReference type="InterPro" id="IPR009056">
    <property type="entry name" value="Cyt_c-like_dom"/>
</dbReference>
<dbReference type="PRINTS" id="PR00607">
    <property type="entry name" value="CYTCHROMECIE"/>
</dbReference>
<proteinExistence type="predicted"/>
<comment type="caution">
    <text evidence="8">The sequence shown here is derived from an EMBL/GenBank/DDBJ whole genome shotgun (WGS) entry which is preliminary data.</text>
</comment>
<organism evidence="8 9">
    <name type="scientific">Halomonas salipaludis</name>
    <dbReference type="NCBI Taxonomy" id="2032625"/>
    <lineage>
        <taxon>Bacteria</taxon>
        <taxon>Pseudomonadati</taxon>
        <taxon>Pseudomonadota</taxon>
        <taxon>Gammaproteobacteria</taxon>
        <taxon>Oceanospirillales</taxon>
        <taxon>Halomonadaceae</taxon>
        <taxon>Halomonas</taxon>
    </lineage>
</organism>
<feature type="domain" description="Cytochrome c" evidence="7">
    <location>
        <begin position="81"/>
        <end position="161"/>
    </location>
</feature>
<keyword evidence="2 6" id="KW-0349">Heme</keyword>
<dbReference type="GO" id="GO:0005506">
    <property type="term" value="F:iron ion binding"/>
    <property type="evidence" value="ECO:0007669"/>
    <property type="project" value="InterPro"/>
</dbReference>